<keyword evidence="3" id="KW-0808">Transferase</keyword>
<evidence type="ECO:0000256" key="9">
    <source>
        <dbReference type="SAM" id="MobiDB-lite"/>
    </source>
</evidence>
<dbReference type="InterPro" id="IPR000719">
    <property type="entry name" value="Prot_kinase_dom"/>
</dbReference>
<dbReference type="EC" id="2.7.11.1" evidence="1"/>
<comment type="catalytic activity">
    <reaction evidence="8">
        <text>L-seryl-[protein] + ATP = O-phospho-L-seryl-[protein] + ADP + H(+)</text>
        <dbReference type="Rhea" id="RHEA:17989"/>
        <dbReference type="Rhea" id="RHEA-COMP:9863"/>
        <dbReference type="Rhea" id="RHEA-COMP:11604"/>
        <dbReference type="ChEBI" id="CHEBI:15378"/>
        <dbReference type="ChEBI" id="CHEBI:29999"/>
        <dbReference type="ChEBI" id="CHEBI:30616"/>
        <dbReference type="ChEBI" id="CHEBI:83421"/>
        <dbReference type="ChEBI" id="CHEBI:456216"/>
        <dbReference type="EC" id="2.7.11.1"/>
    </reaction>
</comment>
<keyword evidence="2" id="KW-0723">Serine/threonine-protein kinase</keyword>
<accession>A0A9P6EXL2</accession>
<keyword evidence="4" id="KW-0547">Nucleotide-binding</keyword>
<dbReference type="PANTHER" id="PTHR43671:SF98">
    <property type="entry name" value="SERINE_THREONINE-PROTEIN KINASE NEK11"/>
    <property type="match status" value="1"/>
</dbReference>
<feature type="compositionally biased region" description="Basic residues" evidence="9">
    <location>
        <begin position="274"/>
        <end position="284"/>
    </location>
</feature>
<sequence>REFPKVFVDNNTQNQYKVIKKLGEGETGTVFQVSGPLGHQVIKAWYPQYLDMYTTENTVKASLLSQRILPTLATFQYEGYLCQLAPICVKRSLKYVLDNSCLGKLTEDEGRGIFAQIAKVLAYMHSKDMVHGRIQPSNVLLRDDDAIMLNDFGLTKQCSRDMGTLDYMPPERHTAPRRYGKAADAWAFGILVYRALVGKKPTFTKKTHYAVLGREIDTLSREFQNLLRALLLPDPRLRPTFKQIVQDKALDLRRHLSGKKRSNDKQDHDEGAKSKRRKNKKKAAKAAAAAPGNPSATWSTTEELINLLVTPPDQAEPPASATNHA</sequence>
<evidence type="ECO:0000256" key="2">
    <source>
        <dbReference type="ARBA" id="ARBA00022527"/>
    </source>
</evidence>
<dbReference type="Pfam" id="PF00069">
    <property type="entry name" value="Pkinase"/>
    <property type="match status" value="1"/>
</dbReference>
<dbReference type="InterPro" id="IPR011009">
    <property type="entry name" value="Kinase-like_dom_sf"/>
</dbReference>
<evidence type="ECO:0000256" key="6">
    <source>
        <dbReference type="ARBA" id="ARBA00022840"/>
    </source>
</evidence>
<dbReference type="Proteomes" id="UP000723463">
    <property type="component" value="Unassembled WGS sequence"/>
</dbReference>
<dbReference type="Gene3D" id="1.10.510.10">
    <property type="entry name" value="Transferase(Phosphotransferase) domain 1"/>
    <property type="match status" value="1"/>
</dbReference>
<dbReference type="EMBL" id="JAAAXW010000416">
    <property type="protein sequence ID" value="KAF9537353.1"/>
    <property type="molecule type" value="Genomic_DNA"/>
</dbReference>
<reference evidence="11" key="1">
    <citation type="journal article" date="2020" name="Fungal Divers.">
        <title>Resolving the Mortierellaceae phylogeny through synthesis of multi-gene phylogenetics and phylogenomics.</title>
        <authorList>
            <person name="Vandepol N."/>
            <person name="Liber J."/>
            <person name="Desiro A."/>
            <person name="Na H."/>
            <person name="Kennedy M."/>
            <person name="Barry K."/>
            <person name="Grigoriev I.V."/>
            <person name="Miller A.N."/>
            <person name="O'Donnell K."/>
            <person name="Stajich J.E."/>
            <person name="Bonito G."/>
        </authorList>
    </citation>
    <scope>NUCLEOTIDE SEQUENCE</scope>
    <source>
        <strain evidence="11">NRRL 2591</strain>
    </source>
</reference>
<feature type="domain" description="Protein kinase" evidence="10">
    <location>
        <begin position="16"/>
        <end position="250"/>
    </location>
</feature>
<organism evidence="11 12">
    <name type="scientific">Mortierella hygrophila</name>
    <dbReference type="NCBI Taxonomy" id="979708"/>
    <lineage>
        <taxon>Eukaryota</taxon>
        <taxon>Fungi</taxon>
        <taxon>Fungi incertae sedis</taxon>
        <taxon>Mucoromycota</taxon>
        <taxon>Mortierellomycotina</taxon>
        <taxon>Mortierellomycetes</taxon>
        <taxon>Mortierellales</taxon>
        <taxon>Mortierellaceae</taxon>
        <taxon>Mortierella</taxon>
    </lineage>
</organism>
<dbReference type="PANTHER" id="PTHR43671">
    <property type="entry name" value="SERINE/THREONINE-PROTEIN KINASE NEK"/>
    <property type="match status" value="1"/>
</dbReference>
<keyword evidence="6" id="KW-0067">ATP-binding</keyword>
<evidence type="ECO:0000256" key="7">
    <source>
        <dbReference type="ARBA" id="ARBA00047899"/>
    </source>
</evidence>
<feature type="region of interest" description="Disordered" evidence="9">
    <location>
        <begin position="252"/>
        <end position="325"/>
    </location>
</feature>
<keyword evidence="5" id="KW-0418">Kinase</keyword>
<evidence type="ECO:0000256" key="3">
    <source>
        <dbReference type="ARBA" id="ARBA00022679"/>
    </source>
</evidence>
<proteinExistence type="predicted"/>
<feature type="non-terminal residue" evidence="11">
    <location>
        <position position="325"/>
    </location>
</feature>
<dbReference type="PROSITE" id="PS50011">
    <property type="entry name" value="PROTEIN_KINASE_DOM"/>
    <property type="match status" value="1"/>
</dbReference>
<gene>
    <name evidence="11" type="ORF">EC957_008406</name>
</gene>
<dbReference type="AlphaFoldDB" id="A0A9P6EXL2"/>
<protein>
    <recommendedName>
        <fullName evidence="1">non-specific serine/threonine protein kinase</fullName>
        <ecNumber evidence="1">2.7.11.1</ecNumber>
    </recommendedName>
</protein>
<dbReference type="GO" id="GO:0004674">
    <property type="term" value="F:protein serine/threonine kinase activity"/>
    <property type="evidence" value="ECO:0007669"/>
    <property type="project" value="UniProtKB-KW"/>
</dbReference>
<feature type="compositionally biased region" description="Basic and acidic residues" evidence="9">
    <location>
        <begin position="261"/>
        <end position="273"/>
    </location>
</feature>
<dbReference type="InterPro" id="IPR050660">
    <property type="entry name" value="NEK_Ser/Thr_kinase"/>
</dbReference>
<evidence type="ECO:0000259" key="10">
    <source>
        <dbReference type="PROSITE" id="PS50011"/>
    </source>
</evidence>
<evidence type="ECO:0000313" key="11">
    <source>
        <dbReference type="EMBL" id="KAF9537353.1"/>
    </source>
</evidence>
<dbReference type="SUPFAM" id="SSF56112">
    <property type="entry name" value="Protein kinase-like (PK-like)"/>
    <property type="match status" value="1"/>
</dbReference>
<comment type="caution">
    <text evidence="11">The sequence shown here is derived from an EMBL/GenBank/DDBJ whole genome shotgun (WGS) entry which is preliminary data.</text>
</comment>
<feature type="compositionally biased region" description="Low complexity" evidence="9">
    <location>
        <begin position="285"/>
        <end position="296"/>
    </location>
</feature>
<comment type="catalytic activity">
    <reaction evidence="7">
        <text>L-threonyl-[protein] + ATP = O-phospho-L-threonyl-[protein] + ADP + H(+)</text>
        <dbReference type="Rhea" id="RHEA:46608"/>
        <dbReference type="Rhea" id="RHEA-COMP:11060"/>
        <dbReference type="Rhea" id="RHEA-COMP:11605"/>
        <dbReference type="ChEBI" id="CHEBI:15378"/>
        <dbReference type="ChEBI" id="CHEBI:30013"/>
        <dbReference type="ChEBI" id="CHEBI:30616"/>
        <dbReference type="ChEBI" id="CHEBI:61977"/>
        <dbReference type="ChEBI" id="CHEBI:456216"/>
        <dbReference type="EC" id="2.7.11.1"/>
    </reaction>
</comment>
<dbReference type="GO" id="GO:0005524">
    <property type="term" value="F:ATP binding"/>
    <property type="evidence" value="ECO:0007669"/>
    <property type="project" value="UniProtKB-KW"/>
</dbReference>
<evidence type="ECO:0000256" key="8">
    <source>
        <dbReference type="ARBA" id="ARBA00048679"/>
    </source>
</evidence>
<name>A0A9P6EXL2_9FUNG</name>
<evidence type="ECO:0000256" key="5">
    <source>
        <dbReference type="ARBA" id="ARBA00022777"/>
    </source>
</evidence>
<keyword evidence="12" id="KW-1185">Reference proteome</keyword>
<evidence type="ECO:0000256" key="4">
    <source>
        <dbReference type="ARBA" id="ARBA00022741"/>
    </source>
</evidence>
<evidence type="ECO:0000256" key="1">
    <source>
        <dbReference type="ARBA" id="ARBA00012513"/>
    </source>
</evidence>
<evidence type="ECO:0000313" key="12">
    <source>
        <dbReference type="Proteomes" id="UP000723463"/>
    </source>
</evidence>